<evidence type="ECO:0000313" key="2">
    <source>
        <dbReference type="Proteomes" id="UP000805193"/>
    </source>
</evidence>
<gene>
    <name evidence="1" type="ORF">HPB47_002646</name>
</gene>
<name>A0AC60PMC3_IXOPE</name>
<protein>
    <submittedName>
        <fullName evidence="1">Uncharacterized protein</fullName>
    </submittedName>
</protein>
<comment type="caution">
    <text evidence="1">The sequence shown here is derived from an EMBL/GenBank/DDBJ whole genome shotgun (WGS) entry which is preliminary data.</text>
</comment>
<organism evidence="1 2">
    <name type="scientific">Ixodes persulcatus</name>
    <name type="common">Taiga tick</name>
    <dbReference type="NCBI Taxonomy" id="34615"/>
    <lineage>
        <taxon>Eukaryota</taxon>
        <taxon>Metazoa</taxon>
        <taxon>Ecdysozoa</taxon>
        <taxon>Arthropoda</taxon>
        <taxon>Chelicerata</taxon>
        <taxon>Arachnida</taxon>
        <taxon>Acari</taxon>
        <taxon>Parasitiformes</taxon>
        <taxon>Ixodida</taxon>
        <taxon>Ixodoidea</taxon>
        <taxon>Ixodidae</taxon>
        <taxon>Ixodinae</taxon>
        <taxon>Ixodes</taxon>
    </lineage>
</organism>
<keyword evidence="2" id="KW-1185">Reference proteome</keyword>
<evidence type="ECO:0000313" key="1">
    <source>
        <dbReference type="EMBL" id="KAG0421461.1"/>
    </source>
</evidence>
<dbReference type="Proteomes" id="UP000805193">
    <property type="component" value="Unassembled WGS sequence"/>
</dbReference>
<proteinExistence type="predicted"/>
<dbReference type="EMBL" id="JABSTQ010010362">
    <property type="protein sequence ID" value="KAG0421461.1"/>
    <property type="molecule type" value="Genomic_DNA"/>
</dbReference>
<sequence>MLSSDRQPCEAVVVPGLTFANAVLCVPGTVREVMERRQREVGRQALGCHGMVATEAVQGDLGWSSFEAREATSKITYDSRLRLMDRGRWAKRLFIYTYLTGVQTGWRKRLYQLEKKYGFFSTPSKSTLFIYHRYKHDISAETRLYDNSLGSRFLFESRAGGLRTQVYRRRFDQTLESAACRVCGQADETIEHLVLSCTGLQPVQPAECGQATRELALAEALGFGSASSSVADCAGGTNGNNNADATPITNGGWRERVEATKRRLENWWMLVHQRG</sequence>
<reference evidence="1 2" key="1">
    <citation type="journal article" date="2020" name="Cell">
        <title>Large-Scale Comparative Analyses of Tick Genomes Elucidate Their Genetic Diversity and Vector Capacities.</title>
        <authorList>
            <consortium name="Tick Genome and Microbiome Consortium (TIGMIC)"/>
            <person name="Jia N."/>
            <person name="Wang J."/>
            <person name="Shi W."/>
            <person name="Du L."/>
            <person name="Sun Y."/>
            <person name="Zhan W."/>
            <person name="Jiang J.F."/>
            <person name="Wang Q."/>
            <person name="Zhang B."/>
            <person name="Ji P."/>
            <person name="Bell-Sakyi L."/>
            <person name="Cui X.M."/>
            <person name="Yuan T.T."/>
            <person name="Jiang B.G."/>
            <person name="Yang W.F."/>
            <person name="Lam T.T."/>
            <person name="Chang Q.C."/>
            <person name="Ding S.J."/>
            <person name="Wang X.J."/>
            <person name="Zhu J.G."/>
            <person name="Ruan X.D."/>
            <person name="Zhao L."/>
            <person name="Wei J.T."/>
            <person name="Ye R.Z."/>
            <person name="Que T.C."/>
            <person name="Du C.H."/>
            <person name="Zhou Y.H."/>
            <person name="Cheng J.X."/>
            <person name="Dai P.F."/>
            <person name="Guo W.B."/>
            <person name="Han X.H."/>
            <person name="Huang E.J."/>
            <person name="Li L.F."/>
            <person name="Wei W."/>
            <person name="Gao Y.C."/>
            <person name="Liu J.Z."/>
            <person name="Shao H.Z."/>
            <person name="Wang X."/>
            <person name="Wang C.C."/>
            <person name="Yang T.C."/>
            <person name="Huo Q.B."/>
            <person name="Li W."/>
            <person name="Chen H.Y."/>
            <person name="Chen S.E."/>
            <person name="Zhou L.G."/>
            <person name="Ni X.B."/>
            <person name="Tian J.H."/>
            <person name="Sheng Y."/>
            <person name="Liu T."/>
            <person name="Pan Y.S."/>
            <person name="Xia L.Y."/>
            <person name="Li J."/>
            <person name="Zhao F."/>
            <person name="Cao W.C."/>
        </authorList>
    </citation>
    <scope>NUCLEOTIDE SEQUENCE [LARGE SCALE GENOMIC DNA]</scope>
    <source>
        <strain evidence="1">Iper-2018</strain>
    </source>
</reference>
<accession>A0AC60PMC3</accession>